<dbReference type="Pfam" id="PF13491">
    <property type="entry name" value="FtsK_4TM"/>
    <property type="match status" value="1"/>
</dbReference>
<feature type="non-terminal residue" evidence="8">
    <location>
        <position position="142"/>
    </location>
</feature>
<sequence>MNYRKQEIAGIFLCVLALFVLLSFLTYNPLETPSGLSPEIAKKNIMGIFGIYTSYYLMKFTFGWGTIFLPLVMGITGYTLFTRRAWEMSLRISGYLTGLGVWISILLAWIGQSQGGMWEAEFSGLAGYMLWNFLQGIFGCYA</sequence>
<evidence type="ECO:0000259" key="7">
    <source>
        <dbReference type="Pfam" id="PF13491"/>
    </source>
</evidence>
<evidence type="ECO:0000256" key="1">
    <source>
        <dbReference type="ARBA" id="ARBA00004651"/>
    </source>
</evidence>
<feature type="transmembrane region" description="Helical" evidence="6">
    <location>
        <begin position="62"/>
        <end position="81"/>
    </location>
</feature>
<evidence type="ECO:0000256" key="6">
    <source>
        <dbReference type="SAM" id="Phobius"/>
    </source>
</evidence>
<accession>A0A382GX47</accession>
<name>A0A382GX47_9ZZZZ</name>
<reference evidence="8" key="1">
    <citation type="submission" date="2018-05" db="EMBL/GenBank/DDBJ databases">
        <authorList>
            <person name="Lanie J.A."/>
            <person name="Ng W.-L."/>
            <person name="Kazmierczak K.M."/>
            <person name="Andrzejewski T.M."/>
            <person name="Davidsen T.M."/>
            <person name="Wayne K.J."/>
            <person name="Tettelin H."/>
            <person name="Glass J.I."/>
            <person name="Rusch D."/>
            <person name="Podicherti R."/>
            <person name="Tsui H.-C.T."/>
            <person name="Winkler M.E."/>
        </authorList>
    </citation>
    <scope>NUCLEOTIDE SEQUENCE</scope>
</reference>
<evidence type="ECO:0000313" key="8">
    <source>
        <dbReference type="EMBL" id="SVB79666.1"/>
    </source>
</evidence>
<dbReference type="InterPro" id="IPR025199">
    <property type="entry name" value="FtsK_4TM"/>
</dbReference>
<evidence type="ECO:0000256" key="5">
    <source>
        <dbReference type="ARBA" id="ARBA00023136"/>
    </source>
</evidence>
<evidence type="ECO:0000256" key="4">
    <source>
        <dbReference type="ARBA" id="ARBA00022989"/>
    </source>
</evidence>
<keyword evidence="3 6" id="KW-0812">Transmembrane</keyword>
<evidence type="ECO:0000256" key="3">
    <source>
        <dbReference type="ARBA" id="ARBA00022692"/>
    </source>
</evidence>
<dbReference type="AlphaFoldDB" id="A0A382GX47"/>
<dbReference type="EMBL" id="UINC01057952">
    <property type="protein sequence ID" value="SVB79666.1"/>
    <property type="molecule type" value="Genomic_DNA"/>
</dbReference>
<feature type="transmembrane region" description="Helical" evidence="6">
    <location>
        <begin position="7"/>
        <end position="27"/>
    </location>
</feature>
<evidence type="ECO:0000256" key="2">
    <source>
        <dbReference type="ARBA" id="ARBA00022475"/>
    </source>
</evidence>
<feature type="domain" description="DNA translocase FtsK 4TM region" evidence="7">
    <location>
        <begin position="4"/>
        <end position="140"/>
    </location>
</feature>
<dbReference type="GO" id="GO:0005886">
    <property type="term" value="C:plasma membrane"/>
    <property type="evidence" value="ECO:0007669"/>
    <property type="project" value="UniProtKB-SubCell"/>
</dbReference>
<feature type="transmembrane region" description="Helical" evidence="6">
    <location>
        <begin position="93"/>
        <end position="110"/>
    </location>
</feature>
<keyword evidence="5 6" id="KW-0472">Membrane</keyword>
<organism evidence="8">
    <name type="scientific">marine metagenome</name>
    <dbReference type="NCBI Taxonomy" id="408172"/>
    <lineage>
        <taxon>unclassified sequences</taxon>
        <taxon>metagenomes</taxon>
        <taxon>ecological metagenomes</taxon>
    </lineage>
</organism>
<gene>
    <name evidence="8" type="ORF">METZ01_LOCUS232520</name>
</gene>
<keyword evidence="4 6" id="KW-1133">Transmembrane helix</keyword>
<comment type="subcellular location">
    <subcellularLocation>
        <location evidence="1">Cell membrane</location>
        <topology evidence="1">Multi-pass membrane protein</topology>
    </subcellularLocation>
</comment>
<protein>
    <recommendedName>
        <fullName evidence="7">DNA translocase FtsK 4TM region domain-containing protein</fullName>
    </recommendedName>
</protein>
<keyword evidence="2" id="KW-1003">Cell membrane</keyword>
<proteinExistence type="predicted"/>